<dbReference type="Proteomes" id="UP000075809">
    <property type="component" value="Unassembled WGS sequence"/>
</dbReference>
<sequence>MEESSTKNIENHINSILAMYLDLEPTKANCKKTAKEKYYPTGLSFNDLSASVNVESLLNHTTERILLTLSDEELHELRGKKLILYGKWGMDGVSGQQTTTQK</sequence>
<dbReference type="EMBL" id="KQ982566">
    <property type="protein sequence ID" value="KYQ54723.1"/>
    <property type="molecule type" value="Genomic_DNA"/>
</dbReference>
<accession>A0A151X2V8</accession>
<evidence type="ECO:0000313" key="2">
    <source>
        <dbReference type="Proteomes" id="UP000075809"/>
    </source>
</evidence>
<name>A0A151X2V8_9HYME</name>
<protein>
    <submittedName>
        <fullName evidence="1">Uncharacterized protein</fullName>
    </submittedName>
</protein>
<dbReference type="AlphaFoldDB" id="A0A151X2V8"/>
<reference evidence="1 2" key="1">
    <citation type="submission" date="2015-09" db="EMBL/GenBank/DDBJ databases">
        <title>Trachymyrmex zeteki WGS genome.</title>
        <authorList>
            <person name="Nygaard S."/>
            <person name="Hu H."/>
            <person name="Boomsma J."/>
            <person name="Zhang G."/>
        </authorList>
    </citation>
    <scope>NUCLEOTIDE SEQUENCE [LARGE SCALE GENOMIC DNA]</scope>
    <source>
        <strain evidence="1">Tzet28-1</strain>
        <tissue evidence="1">Whole body</tissue>
    </source>
</reference>
<keyword evidence="2" id="KW-1185">Reference proteome</keyword>
<evidence type="ECO:0000313" key="1">
    <source>
        <dbReference type="EMBL" id="KYQ54723.1"/>
    </source>
</evidence>
<gene>
    <name evidence="1" type="ORF">ALC60_06325</name>
</gene>
<organism evidence="1 2">
    <name type="scientific">Mycetomoellerius zeteki</name>
    <dbReference type="NCBI Taxonomy" id="64791"/>
    <lineage>
        <taxon>Eukaryota</taxon>
        <taxon>Metazoa</taxon>
        <taxon>Ecdysozoa</taxon>
        <taxon>Arthropoda</taxon>
        <taxon>Hexapoda</taxon>
        <taxon>Insecta</taxon>
        <taxon>Pterygota</taxon>
        <taxon>Neoptera</taxon>
        <taxon>Endopterygota</taxon>
        <taxon>Hymenoptera</taxon>
        <taxon>Apocrita</taxon>
        <taxon>Aculeata</taxon>
        <taxon>Formicoidea</taxon>
        <taxon>Formicidae</taxon>
        <taxon>Myrmicinae</taxon>
        <taxon>Mycetomoellerius</taxon>
    </lineage>
</organism>
<proteinExistence type="predicted"/>